<dbReference type="RefSeq" id="XP_013902627.1">
    <property type="nucleotide sequence ID" value="XM_014047173.1"/>
</dbReference>
<dbReference type="KEGG" id="mng:MNEG_4354"/>
<organism evidence="1 2">
    <name type="scientific">Monoraphidium neglectum</name>
    <dbReference type="NCBI Taxonomy" id="145388"/>
    <lineage>
        <taxon>Eukaryota</taxon>
        <taxon>Viridiplantae</taxon>
        <taxon>Chlorophyta</taxon>
        <taxon>core chlorophytes</taxon>
        <taxon>Chlorophyceae</taxon>
        <taxon>CS clade</taxon>
        <taxon>Sphaeropleales</taxon>
        <taxon>Selenastraceae</taxon>
        <taxon>Monoraphidium</taxon>
    </lineage>
</organism>
<evidence type="ECO:0000313" key="2">
    <source>
        <dbReference type="Proteomes" id="UP000054498"/>
    </source>
</evidence>
<proteinExistence type="predicted"/>
<keyword evidence="2" id="KW-1185">Reference proteome</keyword>
<accession>A0A0D2JYH3</accession>
<dbReference type="EMBL" id="KK100819">
    <property type="protein sequence ID" value="KIZ03608.1"/>
    <property type="molecule type" value="Genomic_DNA"/>
</dbReference>
<dbReference type="GeneID" id="25737232"/>
<protein>
    <submittedName>
        <fullName evidence="1">Uncharacterized protein</fullName>
    </submittedName>
</protein>
<sequence length="400" mass="41564">MRSKTLEGYLPQPLHAYVAAAYEALPQQLCRLPHKEIAALPNAFKDQVCPIANIFKPAFGGIGLATWGMLGAQISMGMNVSARGQFGGSGNAAPAYPDAPAPGDELLSPAAGLPPAAVDNASNDHHLEYKVNATWLTEQQAAYQAAADADAAVGKRVFSWLARTCHTLYSPETACNASTAAVLNSSMDLWEAYSALKPRASPSEMDLFSLRVDARRFASVSALAAALRAMPAERRAALATAMAGPAAGLAARIRAMPPAAALALFGPLSPWMCVPSLEAVREEVHGDLLGALRMLGIAVVRFSLRLDEPSALVGAVLGDSAARPALQAACAAVKDARAAVANATESERAAVGKAAGAVRKVVENVRTAVARVRGKSLPPVPALDVAWEKPQKDPLPAVSG</sequence>
<gene>
    <name evidence="1" type="ORF">MNEG_4354</name>
</gene>
<dbReference type="Proteomes" id="UP000054498">
    <property type="component" value="Unassembled WGS sequence"/>
</dbReference>
<evidence type="ECO:0000313" key="1">
    <source>
        <dbReference type="EMBL" id="KIZ03608.1"/>
    </source>
</evidence>
<name>A0A0D2JYH3_9CHLO</name>
<reference evidence="1 2" key="1">
    <citation type="journal article" date="2013" name="BMC Genomics">
        <title>Reconstruction of the lipid metabolism for the microalga Monoraphidium neglectum from its genome sequence reveals characteristics suitable for biofuel production.</title>
        <authorList>
            <person name="Bogen C."/>
            <person name="Al-Dilaimi A."/>
            <person name="Albersmeier A."/>
            <person name="Wichmann J."/>
            <person name="Grundmann M."/>
            <person name="Rupp O."/>
            <person name="Lauersen K.J."/>
            <person name="Blifernez-Klassen O."/>
            <person name="Kalinowski J."/>
            <person name="Goesmann A."/>
            <person name="Mussgnug J.H."/>
            <person name="Kruse O."/>
        </authorList>
    </citation>
    <scope>NUCLEOTIDE SEQUENCE [LARGE SCALE GENOMIC DNA]</scope>
    <source>
        <strain evidence="1 2">SAG 48.87</strain>
    </source>
</reference>
<dbReference type="OrthoDB" id="10645142at2759"/>
<dbReference type="AlphaFoldDB" id="A0A0D2JYH3"/>